<gene>
    <name evidence="2" type="ORF">EI684_14950</name>
</gene>
<dbReference type="PANTHER" id="PTHR33933:SF1">
    <property type="entry name" value="PROTEIN ADENYLYLTRANSFERASE MNTA-RELATED"/>
    <property type="match status" value="1"/>
</dbReference>
<dbReference type="CDD" id="cd05403">
    <property type="entry name" value="NT_KNTase_like"/>
    <property type="match status" value="1"/>
</dbReference>
<name>A0A426TW20_9CHLR</name>
<sequence>MMSFSYPAVTDELLTDLVARIRSVGNPLKIVLFGSRARGDARPDSDLDILIIEESDAPRYRRAPTYLHALVGIFPAKDIVVWTPAEVQQWANVPHAFITTAIREGKVLYERTH</sequence>
<evidence type="ECO:0000259" key="1">
    <source>
        <dbReference type="Pfam" id="PF01909"/>
    </source>
</evidence>
<organism evidence="2 3">
    <name type="scientific">Candidatus Viridilinea halotolerans</name>
    <dbReference type="NCBI Taxonomy" id="2491704"/>
    <lineage>
        <taxon>Bacteria</taxon>
        <taxon>Bacillati</taxon>
        <taxon>Chloroflexota</taxon>
        <taxon>Chloroflexia</taxon>
        <taxon>Chloroflexales</taxon>
        <taxon>Chloroflexineae</taxon>
        <taxon>Oscillochloridaceae</taxon>
        <taxon>Candidatus Viridilinea</taxon>
    </lineage>
</organism>
<feature type="domain" description="Polymerase nucleotidyl transferase" evidence="1">
    <location>
        <begin position="27"/>
        <end position="73"/>
    </location>
</feature>
<keyword evidence="2" id="KW-0808">Transferase</keyword>
<dbReference type="Pfam" id="PF01909">
    <property type="entry name" value="NTP_transf_2"/>
    <property type="match status" value="1"/>
</dbReference>
<dbReference type="PANTHER" id="PTHR33933">
    <property type="entry name" value="NUCLEOTIDYLTRANSFERASE"/>
    <property type="match status" value="1"/>
</dbReference>
<dbReference type="InterPro" id="IPR002934">
    <property type="entry name" value="Polymerase_NTP_transf_dom"/>
</dbReference>
<dbReference type="Proteomes" id="UP000280307">
    <property type="component" value="Unassembled WGS sequence"/>
</dbReference>
<dbReference type="Gene3D" id="3.30.460.10">
    <property type="entry name" value="Beta Polymerase, domain 2"/>
    <property type="match status" value="1"/>
</dbReference>
<dbReference type="GO" id="GO:0016779">
    <property type="term" value="F:nucleotidyltransferase activity"/>
    <property type="evidence" value="ECO:0007669"/>
    <property type="project" value="InterPro"/>
</dbReference>
<evidence type="ECO:0000313" key="2">
    <source>
        <dbReference type="EMBL" id="RRR69707.1"/>
    </source>
</evidence>
<dbReference type="EMBL" id="RSAS01000596">
    <property type="protein sequence ID" value="RRR69707.1"/>
    <property type="molecule type" value="Genomic_DNA"/>
</dbReference>
<reference evidence="2 3" key="1">
    <citation type="submission" date="2018-12" db="EMBL/GenBank/DDBJ databases">
        <title>Genome Sequence of Candidatus Viridilinea halotolerans isolated from saline sulfide-rich spring.</title>
        <authorList>
            <person name="Grouzdev D.S."/>
            <person name="Burganskaya E.I."/>
            <person name="Krutkina M.S."/>
            <person name="Sukhacheva M.V."/>
            <person name="Gorlenko V.M."/>
        </authorList>
    </citation>
    <scope>NUCLEOTIDE SEQUENCE [LARGE SCALE GENOMIC DNA]</scope>
    <source>
        <strain evidence="2">Chok-6</strain>
    </source>
</reference>
<evidence type="ECO:0000313" key="3">
    <source>
        <dbReference type="Proteomes" id="UP000280307"/>
    </source>
</evidence>
<dbReference type="InterPro" id="IPR043519">
    <property type="entry name" value="NT_sf"/>
</dbReference>
<accession>A0A426TW20</accession>
<dbReference type="SUPFAM" id="SSF81301">
    <property type="entry name" value="Nucleotidyltransferase"/>
    <property type="match status" value="1"/>
</dbReference>
<dbReference type="AlphaFoldDB" id="A0A426TW20"/>
<comment type="caution">
    <text evidence="2">The sequence shown here is derived from an EMBL/GenBank/DDBJ whole genome shotgun (WGS) entry which is preliminary data.</text>
</comment>
<proteinExistence type="predicted"/>
<protein>
    <submittedName>
        <fullName evidence="2">Nucleotidyltransferase domain-containing protein</fullName>
    </submittedName>
</protein>
<dbReference type="InterPro" id="IPR052548">
    <property type="entry name" value="Type_VII_TA_antitoxin"/>
</dbReference>